<dbReference type="EMBL" id="KZ825344">
    <property type="protein sequence ID" value="RAH45557.1"/>
    <property type="molecule type" value="Genomic_DNA"/>
</dbReference>
<evidence type="ECO:0000313" key="1">
    <source>
        <dbReference type="EMBL" id="RAH45557.1"/>
    </source>
</evidence>
<dbReference type="Proteomes" id="UP000249057">
    <property type="component" value="Unassembled WGS sequence"/>
</dbReference>
<name>A0ACD1G8L1_9EURO</name>
<evidence type="ECO:0000313" key="2">
    <source>
        <dbReference type="Proteomes" id="UP000249057"/>
    </source>
</evidence>
<accession>A0ACD1G8L1</accession>
<organism evidence="1 2">
    <name type="scientific">Aspergillus brunneoviolaceus CBS 621.78</name>
    <dbReference type="NCBI Taxonomy" id="1450534"/>
    <lineage>
        <taxon>Eukaryota</taxon>
        <taxon>Fungi</taxon>
        <taxon>Dikarya</taxon>
        <taxon>Ascomycota</taxon>
        <taxon>Pezizomycotina</taxon>
        <taxon>Eurotiomycetes</taxon>
        <taxon>Eurotiomycetidae</taxon>
        <taxon>Eurotiales</taxon>
        <taxon>Aspergillaceae</taxon>
        <taxon>Aspergillus</taxon>
        <taxon>Aspergillus subgen. Circumdati</taxon>
    </lineage>
</organism>
<reference evidence="1" key="1">
    <citation type="submission" date="2018-02" db="EMBL/GenBank/DDBJ databases">
        <title>The genomes of Aspergillus section Nigri reveals drivers in fungal speciation.</title>
        <authorList>
            <consortium name="DOE Joint Genome Institute"/>
            <person name="Vesth T.C."/>
            <person name="Nybo J."/>
            <person name="Theobald S."/>
            <person name="Brandl J."/>
            <person name="Frisvad J.C."/>
            <person name="Nielsen K.F."/>
            <person name="Lyhne E.K."/>
            <person name="Kogle M.E."/>
            <person name="Kuo A."/>
            <person name="Riley R."/>
            <person name="Clum A."/>
            <person name="Nolan M."/>
            <person name="Lipzen A."/>
            <person name="Salamov A."/>
            <person name="Henrissat B."/>
            <person name="Wiebenga A."/>
            <person name="De vries R.P."/>
            <person name="Grigoriev I.V."/>
            <person name="Mortensen U.H."/>
            <person name="Andersen M.R."/>
            <person name="Baker S.E."/>
        </authorList>
    </citation>
    <scope>NUCLEOTIDE SEQUENCE</scope>
    <source>
        <strain evidence="1">CBS 621.78</strain>
    </source>
</reference>
<proteinExistence type="predicted"/>
<protein>
    <submittedName>
        <fullName evidence="1">Uncharacterized protein</fullName>
    </submittedName>
</protein>
<keyword evidence="2" id="KW-1185">Reference proteome</keyword>
<gene>
    <name evidence="1" type="ORF">BO95DRAFT_135003</name>
</gene>
<sequence>MAKASIMAAPPATQLLVAKGRAPLSVLLALALAAAVLEPEASEEPEVDLADEESVDLPEAEPVPEAVAVAAAPDEEPVAEAEVEPVMVIGMAVRGVV</sequence>